<name>A0A398CCB3_9BURK</name>
<organism evidence="1 2">
    <name type="scientific">Simplicispira hankyongi</name>
    <dbReference type="NCBI Taxonomy" id="2315688"/>
    <lineage>
        <taxon>Bacteria</taxon>
        <taxon>Pseudomonadati</taxon>
        <taxon>Pseudomonadota</taxon>
        <taxon>Betaproteobacteria</taxon>
        <taxon>Burkholderiales</taxon>
        <taxon>Comamonadaceae</taxon>
        <taxon>Simplicispira</taxon>
    </lineage>
</organism>
<dbReference type="CDD" id="cd02440">
    <property type="entry name" value="AdoMet_MTases"/>
    <property type="match status" value="1"/>
</dbReference>
<dbReference type="EMBL" id="QXJC01000003">
    <property type="protein sequence ID" value="RID98588.1"/>
    <property type="molecule type" value="Genomic_DNA"/>
</dbReference>
<dbReference type="Proteomes" id="UP000266302">
    <property type="component" value="Unassembled WGS sequence"/>
</dbReference>
<evidence type="ECO:0000313" key="1">
    <source>
        <dbReference type="EMBL" id="RID98588.1"/>
    </source>
</evidence>
<dbReference type="SUPFAM" id="SSF53335">
    <property type="entry name" value="S-adenosyl-L-methionine-dependent methyltransferases"/>
    <property type="match status" value="1"/>
</dbReference>
<reference evidence="1 2" key="1">
    <citation type="submission" date="2018-09" db="EMBL/GenBank/DDBJ databases">
        <title>Draft genome of Simplicispira sp. NY-02.</title>
        <authorList>
            <person name="Im W.T."/>
        </authorList>
    </citation>
    <scope>NUCLEOTIDE SEQUENCE [LARGE SCALE GENOMIC DNA]</scope>
    <source>
        <strain evidence="1 2">NY-02</strain>
    </source>
</reference>
<dbReference type="InterPro" id="IPR029063">
    <property type="entry name" value="SAM-dependent_MTases_sf"/>
</dbReference>
<dbReference type="GO" id="GO:0032259">
    <property type="term" value="P:methylation"/>
    <property type="evidence" value="ECO:0007669"/>
    <property type="project" value="UniProtKB-KW"/>
</dbReference>
<dbReference type="OrthoDB" id="9810066at2"/>
<accession>A0A398CCB3</accession>
<dbReference type="Gene3D" id="3.40.50.150">
    <property type="entry name" value="Vaccinia Virus protein VP39"/>
    <property type="match status" value="1"/>
</dbReference>
<dbReference type="GO" id="GO:0046677">
    <property type="term" value="P:response to antibiotic"/>
    <property type="evidence" value="ECO:0007669"/>
    <property type="project" value="InterPro"/>
</dbReference>
<sequence>MNHSEFSRRRAVMVERYVVGRNVRAERVLDAMREVPREEFVPKALLEFGFDDVALPIPDGRLLPRPSEVGVMLAALDLQARDRVLEIGTGVGYVTALLSRLCASVYSVEPQGPAALAATATLARLDCHNVEIRHDSGAQGWPEEAPFDAIVVHASARHVPRVLREQLVPGGRLVMALGDDPEVAELVRVTRLPDNQFRVEDMADIGPAPVLGEAPHVHPHAGAMWRRPAGGKEAAVADAALARLVAEAAQAFDSVESADLEPLLQRVGEARVVLLGEATHGTSEFYRMRERITRELIARKGFSFVAIEGDWPDAARIDRSVRAGAAPGQAWSGVARFPAWMWRNEEVRGFVDWLREHNAQAKQPAAFHGLDLYSLYSSIDAVLAYLDRVDPPTAQVARQRYGCLTPWESDPASYGLAALTRRYRSCEPDVVKMLVDLQQKSPLYIGQDGERLLDALQNARVVSQAERYYCTMYYGSRVAWNLRDTHMFTTLRHLLSFHGAQSKAVVWAHNSHVGDSAATEMSLREEFNLGHLCRQEFGKSACLVGFGTYAGTVAAATDWDGPMEVKAVRPALPGSYESLFHASGIACFLLPLREPSLSKALLGGLAAPRLERAIGVLYRPETERQSHYFDAVLPSQFDEYIWFDETHAVTPLPMKVGEGLADTYPFGV</sequence>
<keyword evidence="1" id="KW-0808">Transferase</keyword>
<dbReference type="Gene3D" id="3.40.1660.10">
    <property type="entry name" value="EreA-like (biosynthetic domain)"/>
    <property type="match status" value="1"/>
</dbReference>
<dbReference type="RefSeq" id="WP_119109253.1">
    <property type="nucleotide sequence ID" value="NZ_QXJC01000003.1"/>
</dbReference>
<evidence type="ECO:0000313" key="2">
    <source>
        <dbReference type="Proteomes" id="UP000266302"/>
    </source>
</evidence>
<dbReference type="InterPro" id="IPR007815">
    <property type="entry name" value="Emycin_Estase"/>
</dbReference>
<dbReference type="GO" id="GO:0008168">
    <property type="term" value="F:methyltransferase activity"/>
    <property type="evidence" value="ECO:0007669"/>
    <property type="project" value="UniProtKB-KW"/>
</dbReference>
<protein>
    <submittedName>
        <fullName evidence="1">Protein-L-isoaspartate O-methyltransferase</fullName>
    </submittedName>
</protein>
<dbReference type="CDD" id="cd14728">
    <property type="entry name" value="Ere-like"/>
    <property type="match status" value="1"/>
</dbReference>
<dbReference type="PANTHER" id="PTHR31299">
    <property type="entry name" value="ESTERASE, PUTATIVE (AFU_ORTHOLOGUE AFUA_1G05850)-RELATED"/>
    <property type="match status" value="1"/>
</dbReference>
<dbReference type="Gene3D" id="3.30.1870.10">
    <property type="entry name" value="EreA-like, domain 2"/>
    <property type="match status" value="1"/>
</dbReference>
<dbReference type="Pfam" id="PF05139">
    <property type="entry name" value="Erythro_esteras"/>
    <property type="match status" value="1"/>
</dbReference>
<comment type="caution">
    <text evidence="1">The sequence shown here is derived from an EMBL/GenBank/DDBJ whole genome shotgun (WGS) entry which is preliminary data.</text>
</comment>
<dbReference type="SUPFAM" id="SSF159501">
    <property type="entry name" value="EreA/ChaN-like"/>
    <property type="match status" value="1"/>
</dbReference>
<keyword evidence="1" id="KW-0489">Methyltransferase</keyword>
<dbReference type="Gene3D" id="1.20.1440.30">
    <property type="entry name" value="Biosynthetic Protein domain"/>
    <property type="match status" value="1"/>
</dbReference>
<dbReference type="Pfam" id="PF01135">
    <property type="entry name" value="PCMT"/>
    <property type="match status" value="1"/>
</dbReference>
<gene>
    <name evidence="1" type="ORF">D3F03_10260</name>
</gene>
<dbReference type="InterPro" id="IPR052036">
    <property type="entry name" value="Hydrolase/PRTase-associated"/>
</dbReference>
<proteinExistence type="predicted"/>
<dbReference type="AlphaFoldDB" id="A0A398CCB3"/>
<dbReference type="PANTHER" id="PTHR31299:SF0">
    <property type="entry name" value="ESTERASE, PUTATIVE (AFU_ORTHOLOGUE AFUA_1G05850)-RELATED"/>
    <property type="match status" value="1"/>
</dbReference>
<keyword evidence="2" id="KW-1185">Reference proteome</keyword>